<sequence>MASYAFNDYALKNGLSNTTCNFDNSATIITLTKQYLCIRCIFRIPTGNHLRHPLLLSGAERASRDNYEFAQERSSTSLSGSSSSTKMRFLFGLI</sequence>
<reference evidence="1 2" key="1">
    <citation type="journal article" date="2020" name="Mol. Biol. Evol.">
        <title>Distinct Expression and Methylation Patterns for Genes with Different Fates following a Single Whole-Genome Duplication in Flowering Plants.</title>
        <authorList>
            <person name="Shi T."/>
            <person name="Rahmani R.S."/>
            <person name="Gugger P.F."/>
            <person name="Wang M."/>
            <person name="Li H."/>
            <person name="Zhang Y."/>
            <person name="Li Z."/>
            <person name="Wang Q."/>
            <person name="Van de Peer Y."/>
            <person name="Marchal K."/>
            <person name="Chen J."/>
        </authorList>
    </citation>
    <scope>NUCLEOTIDE SEQUENCE [LARGE SCALE GENOMIC DNA]</scope>
    <source>
        <tissue evidence="1">Leaf</tissue>
    </source>
</reference>
<accession>A0A822XV91</accession>
<evidence type="ECO:0000313" key="1">
    <source>
        <dbReference type="EMBL" id="DAD23009.1"/>
    </source>
</evidence>
<organism evidence="1 2">
    <name type="scientific">Nelumbo nucifera</name>
    <name type="common">Sacred lotus</name>
    <dbReference type="NCBI Taxonomy" id="4432"/>
    <lineage>
        <taxon>Eukaryota</taxon>
        <taxon>Viridiplantae</taxon>
        <taxon>Streptophyta</taxon>
        <taxon>Embryophyta</taxon>
        <taxon>Tracheophyta</taxon>
        <taxon>Spermatophyta</taxon>
        <taxon>Magnoliopsida</taxon>
        <taxon>Proteales</taxon>
        <taxon>Nelumbonaceae</taxon>
        <taxon>Nelumbo</taxon>
    </lineage>
</organism>
<keyword evidence="2" id="KW-1185">Reference proteome</keyword>
<evidence type="ECO:0000313" key="2">
    <source>
        <dbReference type="Proteomes" id="UP000607653"/>
    </source>
</evidence>
<dbReference type="AlphaFoldDB" id="A0A822XV91"/>
<proteinExistence type="predicted"/>
<gene>
    <name evidence="1" type="ORF">HUJ06_024472</name>
</gene>
<comment type="caution">
    <text evidence="1">The sequence shown here is derived from an EMBL/GenBank/DDBJ whole genome shotgun (WGS) entry which is preliminary data.</text>
</comment>
<protein>
    <submittedName>
        <fullName evidence="1">Uncharacterized protein</fullName>
    </submittedName>
</protein>
<name>A0A822XV91_NELNU</name>
<dbReference type="EMBL" id="DUZY01000001">
    <property type="protein sequence ID" value="DAD23009.1"/>
    <property type="molecule type" value="Genomic_DNA"/>
</dbReference>
<dbReference type="Proteomes" id="UP000607653">
    <property type="component" value="Unassembled WGS sequence"/>
</dbReference>